<reference evidence="3" key="1">
    <citation type="submission" date="2019-09" db="EMBL/GenBank/DDBJ databases">
        <authorList>
            <person name="Teo W.F.A."/>
            <person name="Duangmal K."/>
        </authorList>
    </citation>
    <scope>NUCLEOTIDE SEQUENCE [LARGE SCALE GENOMIC DNA]</scope>
    <source>
        <strain evidence="3">K81G1</strain>
    </source>
</reference>
<gene>
    <name evidence="3" type="ORF">FPZ12_009140</name>
</gene>
<feature type="domain" description="Mce/MlaD" evidence="1">
    <location>
        <begin position="41"/>
        <end position="116"/>
    </location>
</feature>
<feature type="domain" description="Mammalian cell entry C-terminal" evidence="2">
    <location>
        <begin position="124"/>
        <end position="283"/>
    </location>
</feature>
<dbReference type="InterPro" id="IPR003399">
    <property type="entry name" value="Mce/MlaD"/>
</dbReference>
<evidence type="ECO:0000259" key="2">
    <source>
        <dbReference type="Pfam" id="PF11887"/>
    </source>
</evidence>
<dbReference type="InterPro" id="IPR024516">
    <property type="entry name" value="Mce_C"/>
</dbReference>
<dbReference type="RefSeq" id="WP_144760592.1">
    <property type="nucleotide sequence ID" value="NZ_VMNW02000009.1"/>
</dbReference>
<dbReference type="PANTHER" id="PTHR33371:SF15">
    <property type="entry name" value="LIPOPROTEIN LPRN"/>
    <property type="match status" value="1"/>
</dbReference>
<organism evidence="3 4">
    <name type="scientific">Amycolatopsis acidicola</name>
    <dbReference type="NCBI Taxonomy" id="2596893"/>
    <lineage>
        <taxon>Bacteria</taxon>
        <taxon>Bacillati</taxon>
        <taxon>Actinomycetota</taxon>
        <taxon>Actinomycetes</taxon>
        <taxon>Pseudonocardiales</taxon>
        <taxon>Pseudonocardiaceae</taxon>
        <taxon>Amycolatopsis</taxon>
    </lineage>
</organism>
<protein>
    <submittedName>
        <fullName evidence="3">MCE family protein</fullName>
    </submittedName>
</protein>
<dbReference type="Pfam" id="PF02470">
    <property type="entry name" value="MlaD"/>
    <property type="match status" value="1"/>
</dbReference>
<dbReference type="Proteomes" id="UP000319769">
    <property type="component" value="Unassembled WGS sequence"/>
</dbReference>
<dbReference type="InterPro" id="IPR052336">
    <property type="entry name" value="MlaD_Phospholipid_Transporter"/>
</dbReference>
<dbReference type="PROSITE" id="PS51257">
    <property type="entry name" value="PROKAR_LIPOPROTEIN"/>
    <property type="match status" value="1"/>
</dbReference>
<name>A0A5N0VDX7_9PSEU</name>
<dbReference type="NCBIfam" id="TIGR00996">
    <property type="entry name" value="Mtu_fam_mce"/>
    <property type="match status" value="1"/>
</dbReference>
<evidence type="ECO:0000259" key="1">
    <source>
        <dbReference type="Pfam" id="PF02470"/>
    </source>
</evidence>
<comment type="caution">
    <text evidence="3">The sequence shown here is derived from an EMBL/GenBank/DDBJ whole genome shotgun (WGS) entry which is preliminary data.</text>
</comment>
<dbReference type="AlphaFoldDB" id="A0A5N0VDX7"/>
<dbReference type="EMBL" id="VMNW02000009">
    <property type="protein sequence ID" value="KAA9163654.1"/>
    <property type="molecule type" value="Genomic_DNA"/>
</dbReference>
<dbReference type="PANTHER" id="PTHR33371">
    <property type="entry name" value="INTERMEMBRANE PHOSPHOLIPID TRANSPORT SYSTEM BINDING PROTEIN MLAD-RELATED"/>
    <property type="match status" value="1"/>
</dbReference>
<evidence type="ECO:0000313" key="3">
    <source>
        <dbReference type="EMBL" id="KAA9163654.1"/>
    </source>
</evidence>
<sequence length="404" mass="41736">MKRTARLVAAVLTAALLLTGCDGGVLNSLPLPFRAGTGDDSYQITVHLADLGNLVPNAEVKVGDITVGTVTGVDFDNWTAKLTVSLGTSVILPANAEARVAQKSLLGAEYLELSPPRQGQPVGTLRAGDDIPLNRTGQYPETEQLLAALSALLNQGGLSQLQTITAELNDALGGHEGDARDLLHNVDSLVSELNARKGDIVTALQNLDRLTATLSRQTQVIDNALRTIPPGLAALERQRASLVQTLNSVSAFGDVATRVINQSSADLHANLQSLQPVLGELADSGKDLTESMGILPTFPFASNTSFPAVVNGDYGNLYITIDLDAKTLSDNLLRGFTLAGVPLLGGSSLAGALVQSNPLTAGLAQVIPLPLGQPGPVPAAPTPAPRPDGGLLGGLLDVLVPGGH</sequence>
<proteinExistence type="predicted"/>
<dbReference type="Pfam" id="PF11887">
    <property type="entry name" value="Mce4_CUP1"/>
    <property type="match status" value="1"/>
</dbReference>
<keyword evidence="4" id="KW-1185">Reference proteome</keyword>
<accession>A0A5N0VDX7</accession>
<dbReference type="OrthoDB" id="9774928at2"/>
<dbReference type="GO" id="GO:0005576">
    <property type="term" value="C:extracellular region"/>
    <property type="evidence" value="ECO:0007669"/>
    <property type="project" value="TreeGrafter"/>
</dbReference>
<evidence type="ECO:0000313" key="4">
    <source>
        <dbReference type="Proteomes" id="UP000319769"/>
    </source>
</evidence>
<dbReference type="InterPro" id="IPR005693">
    <property type="entry name" value="Mce"/>
</dbReference>